<sequence>MAMKSLKGFLDDQGNFIANIHKDIKGMLSLYEASHLDYEGEEILDMARKQTSMYLKHHLGNLDSVIVERVGHALEVPFKREDANPILLEPSKLDFNMVQSVLQRDLQDMSRKAGYVGYQGLEEGRATIGARRGRMYEGRNGSGDGGLRCEGETECLSHRVLVVEMETGVSFSKAGARKKGEHLRGGNLFRLSGWEEKMNVGPSSGRPKIGLFPFLARYMRNLGDHMKLCFLAVYNAVNEMEYDHFKEQGEDALPYLTKAWADLCKSFLQEAKWSYNKITPSFDEYLENA</sequence>
<dbReference type="InterPro" id="IPR036965">
    <property type="entry name" value="Terpene_synth_N_sf"/>
</dbReference>
<dbReference type="SUPFAM" id="SSF48576">
    <property type="entry name" value="Terpenoid synthases"/>
    <property type="match status" value="1"/>
</dbReference>
<comment type="cofactor">
    <cofactor evidence="1">
        <name>Mg(2+)</name>
        <dbReference type="ChEBI" id="CHEBI:18420"/>
    </cofactor>
</comment>
<dbReference type="InterPro" id="IPR005630">
    <property type="entry name" value="Terpene_synthase_metal-bd"/>
</dbReference>
<evidence type="ECO:0000313" key="7">
    <source>
        <dbReference type="Proteomes" id="UP001314170"/>
    </source>
</evidence>
<dbReference type="Proteomes" id="UP001314170">
    <property type="component" value="Unassembled WGS sequence"/>
</dbReference>
<accession>A0AAV1SQN2</accession>
<dbReference type="SUPFAM" id="SSF48239">
    <property type="entry name" value="Terpenoid cyclases/Protein prenyltransferases"/>
    <property type="match status" value="1"/>
</dbReference>
<evidence type="ECO:0000259" key="5">
    <source>
        <dbReference type="Pfam" id="PF03936"/>
    </source>
</evidence>
<dbReference type="InterPro" id="IPR008930">
    <property type="entry name" value="Terpenoid_cyclase/PrenylTrfase"/>
</dbReference>
<name>A0AAV1SQN2_9ROSI</name>
<dbReference type="PANTHER" id="PTHR31225:SF252">
    <property type="entry name" value="TERPENE SYNTHASE 12-RELATED"/>
    <property type="match status" value="1"/>
</dbReference>
<dbReference type="Gene3D" id="1.10.600.10">
    <property type="entry name" value="Farnesyl Diphosphate Synthase"/>
    <property type="match status" value="1"/>
</dbReference>
<proteinExistence type="predicted"/>
<reference evidence="6 7" key="1">
    <citation type="submission" date="2024-01" db="EMBL/GenBank/DDBJ databases">
        <authorList>
            <person name="Waweru B."/>
        </authorList>
    </citation>
    <scope>NUCLEOTIDE SEQUENCE [LARGE SCALE GENOMIC DNA]</scope>
</reference>
<dbReference type="Pfam" id="PF03936">
    <property type="entry name" value="Terpene_synth_C"/>
    <property type="match status" value="1"/>
</dbReference>
<evidence type="ECO:0000256" key="3">
    <source>
        <dbReference type="ARBA" id="ARBA00022842"/>
    </source>
</evidence>
<dbReference type="InterPro" id="IPR008949">
    <property type="entry name" value="Isoprenoid_synthase_dom_sf"/>
</dbReference>
<dbReference type="InterPro" id="IPR050148">
    <property type="entry name" value="Terpene_synthase-like"/>
</dbReference>
<dbReference type="GO" id="GO:0010333">
    <property type="term" value="F:terpene synthase activity"/>
    <property type="evidence" value="ECO:0007669"/>
    <property type="project" value="InterPro"/>
</dbReference>
<dbReference type="Pfam" id="PF01397">
    <property type="entry name" value="Terpene_synth"/>
    <property type="match status" value="1"/>
</dbReference>
<keyword evidence="7" id="KW-1185">Reference proteome</keyword>
<dbReference type="Gene3D" id="1.50.10.130">
    <property type="entry name" value="Terpene synthase, N-terminal domain"/>
    <property type="match status" value="1"/>
</dbReference>
<evidence type="ECO:0000259" key="4">
    <source>
        <dbReference type="Pfam" id="PF01397"/>
    </source>
</evidence>
<protein>
    <submittedName>
        <fullName evidence="6">Uncharacterized protein</fullName>
    </submittedName>
</protein>
<keyword evidence="2" id="KW-0479">Metal-binding</keyword>
<evidence type="ECO:0000256" key="1">
    <source>
        <dbReference type="ARBA" id="ARBA00001946"/>
    </source>
</evidence>
<dbReference type="PANTHER" id="PTHR31225">
    <property type="entry name" value="OS04G0344100 PROTEIN-RELATED"/>
    <property type="match status" value="1"/>
</dbReference>
<comment type="caution">
    <text evidence="6">The sequence shown here is derived from an EMBL/GenBank/DDBJ whole genome shotgun (WGS) entry which is preliminary data.</text>
</comment>
<feature type="domain" description="Terpene synthase metal-binding" evidence="5">
    <location>
        <begin position="219"/>
        <end position="289"/>
    </location>
</feature>
<keyword evidence="3" id="KW-0460">Magnesium</keyword>
<dbReference type="GO" id="GO:0016114">
    <property type="term" value="P:terpenoid biosynthetic process"/>
    <property type="evidence" value="ECO:0007669"/>
    <property type="project" value="InterPro"/>
</dbReference>
<organism evidence="6 7">
    <name type="scientific">Dovyalis caffra</name>
    <dbReference type="NCBI Taxonomy" id="77055"/>
    <lineage>
        <taxon>Eukaryota</taxon>
        <taxon>Viridiplantae</taxon>
        <taxon>Streptophyta</taxon>
        <taxon>Embryophyta</taxon>
        <taxon>Tracheophyta</taxon>
        <taxon>Spermatophyta</taxon>
        <taxon>Magnoliopsida</taxon>
        <taxon>eudicotyledons</taxon>
        <taxon>Gunneridae</taxon>
        <taxon>Pentapetalae</taxon>
        <taxon>rosids</taxon>
        <taxon>fabids</taxon>
        <taxon>Malpighiales</taxon>
        <taxon>Salicaceae</taxon>
        <taxon>Flacourtieae</taxon>
        <taxon>Dovyalis</taxon>
    </lineage>
</organism>
<evidence type="ECO:0000256" key="2">
    <source>
        <dbReference type="ARBA" id="ARBA00022723"/>
    </source>
</evidence>
<feature type="domain" description="Terpene synthase N-terminal" evidence="4">
    <location>
        <begin position="4"/>
        <end position="74"/>
    </location>
</feature>
<gene>
    <name evidence="6" type="ORF">DCAF_LOCUS25620</name>
</gene>
<dbReference type="GO" id="GO:0000287">
    <property type="term" value="F:magnesium ion binding"/>
    <property type="evidence" value="ECO:0007669"/>
    <property type="project" value="InterPro"/>
</dbReference>
<dbReference type="EMBL" id="CAWUPB010001195">
    <property type="protein sequence ID" value="CAK7355348.1"/>
    <property type="molecule type" value="Genomic_DNA"/>
</dbReference>
<dbReference type="InterPro" id="IPR001906">
    <property type="entry name" value="Terpene_synth_N"/>
</dbReference>
<dbReference type="AlphaFoldDB" id="A0AAV1SQN2"/>
<evidence type="ECO:0000313" key="6">
    <source>
        <dbReference type="EMBL" id="CAK7355348.1"/>
    </source>
</evidence>